<proteinExistence type="predicted"/>
<reference evidence="2 3" key="1">
    <citation type="submission" date="2024-05" db="EMBL/GenBank/DDBJ databases">
        <title>Culex pipiens pipiens assembly and annotation.</title>
        <authorList>
            <person name="Alout H."/>
            <person name="Durand T."/>
        </authorList>
    </citation>
    <scope>NUCLEOTIDE SEQUENCE [LARGE SCALE GENOMIC DNA]</scope>
    <source>
        <strain evidence="2">HA-2024</strain>
        <tissue evidence="2">Whole body</tissue>
    </source>
</reference>
<name>A0ABD1D7Q1_CULPP</name>
<feature type="region of interest" description="Disordered" evidence="1">
    <location>
        <begin position="183"/>
        <end position="210"/>
    </location>
</feature>
<feature type="compositionally biased region" description="Basic and acidic residues" evidence="1">
    <location>
        <begin position="185"/>
        <end position="210"/>
    </location>
</feature>
<dbReference type="Proteomes" id="UP001562425">
    <property type="component" value="Unassembled WGS sequence"/>
</dbReference>
<evidence type="ECO:0000313" key="2">
    <source>
        <dbReference type="EMBL" id="KAL1395665.1"/>
    </source>
</evidence>
<dbReference type="EMBL" id="JBEHCU010007049">
    <property type="protein sequence ID" value="KAL1395665.1"/>
    <property type="molecule type" value="Genomic_DNA"/>
</dbReference>
<protein>
    <submittedName>
        <fullName evidence="2">Uncharacterized protein</fullName>
    </submittedName>
</protein>
<comment type="caution">
    <text evidence="2">The sequence shown here is derived from an EMBL/GenBank/DDBJ whole genome shotgun (WGS) entry which is preliminary data.</text>
</comment>
<evidence type="ECO:0000313" key="3">
    <source>
        <dbReference type="Proteomes" id="UP001562425"/>
    </source>
</evidence>
<gene>
    <name evidence="2" type="ORF">pipiens_011077</name>
</gene>
<dbReference type="AlphaFoldDB" id="A0ABD1D7Q1"/>
<evidence type="ECO:0000256" key="1">
    <source>
        <dbReference type="SAM" id="MobiDB-lite"/>
    </source>
</evidence>
<sequence length="464" mass="52814">MDVLKPQLEQVDRLIKLDVEASKFRLENCLGTVTHEITAMLKATRVIVRSCARRIDECPIEEKYEDDEGEWYWRYRDEGGHKHEVGPKHDEPQTSFLKTGINLADVYGQESLEKEFEQVDRLIKLDVDASMFRLENCLKTRLSELVAELRGTRALFRACLKQIDECPVEEICDDDGESYWYGNDHGLKGPDSGEKGTGKDSGEDSHEKELVGEGLQANQIATIIERLEKVVKDSCRRQKDMVQLVRVLSNRVEKISAIVTEAQTLAVNAVDGISQAADLLITVDIALMNIAGCATFTNFATDSSHYLQAKACLKTNREDFNHTVKILQPQLEAINNAIKLDVDVSKFRVENCLANFLHDSVAQMKVTRTLIERCAGRIDDCPRRNRDDDENDWYNRYNLRSGFVDESDEATSAENVNVRLYKNDFKQENFEEEVSYEINSEEETVNDEQTVQDPNSEVVTEVVV</sequence>
<keyword evidence="3" id="KW-1185">Reference proteome</keyword>
<accession>A0ABD1D7Q1</accession>
<organism evidence="2 3">
    <name type="scientific">Culex pipiens pipiens</name>
    <name type="common">Northern house mosquito</name>
    <dbReference type="NCBI Taxonomy" id="38569"/>
    <lineage>
        <taxon>Eukaryota</taxon>
        <taxon>Metazoa</taxon>
        <taxon>Ecdysozoa</taxon>
        <taxon>Arthropoda</taxon>
        <taxon>Hexapoda</taxon>
        <taxon>Insecta</taxon>
        <taxon>Pterygota</taxon>
        <taxon>Neoptera</taxon>
        <taxon>Endopterygota</taxon>
        <taxon>Diptera</taxon>
        <taxon>Nematocera</taxon>
        <taxon>Culicoidea</taxon>
        <taxon>Culicidae</taxon>
        <taxon>Culicinae</taxon>
        <taxon>Culicini</taxon>
        <taxon>Culex</taxon>
        <taxon>Culex</taxon>
    </lineage>
</organism>